<feature type="domain" description="NodB homology" evidence="1">
    <location>
        <begin position="84"/>
        <end position="264"/>
    </location>
</feature>
<dbReference type="EMBL" id="FQVL01000002">
    <property type="protein sequence ID" value="SHE64282.1"/>
    <property type="molecule type" value="Genomic_DNA"/>
</dbReference>
<dbReference type="RefSeq" id="WP_175552289.1">
    <property type="nucleotide sequence ID" value="NZ_FQVL01000002.1"/>
</dbReference>
<dbReference type="Pfam" id="PF01522">
    <property type="entry name" value="Polysacc_deac_1"/>
    <property type="match status" value="1"/>
</dbReference>
<dbReference type="Gene3D" id="3.20.20.370">
    <property type="entry name" value="Glycoside hydrolase/deacetylase"/>
    <property type="match status" value="1"/>
</dbReference>
<dbReference type="CDD" id="cd10917">
    <property type="entry name" value="CE4_NodB_like_6s_7s"/>
    <property type="match status" value="1"/>
</dbReference>
<dbReference type="GO" id="GO:0005975">
    <property type="term" value="P:carbohydrate metabolic process"/>
    <property type="evidence" value="ECO:0007669"/>
    <property type="project" value="InterPro"/>
</dbReference>
<dbReference type="SUPFAM" id="SSF88713">
    <property type="entry name" value="Glycoside hydrolase/deacetylase"/>
    <property type="match status" value="1"/>
</dbReference>
<reference evidence="2 3" key="1">
    <citation type="submission" date="2016-11" db="EMBL/GenBank/DDBJ databases">
        <authorList>
            <person name="Jaros S."/>
            <person name="Januszkiewicz K."/>
            <person name="Wedrychowicz H."/>
        </authorList>
    </citation>
    <scope>NUCLEOTIDE SEQUENCE [LARGE SCALE GENOMIC DNA]</scope>
    <source>
        <strain evidence="2 3">DSM 44666</strain>
    </source>
</reference>
<dbReference type="InterPro" id="IPR050248">
    <property type="entry name" value="Polysacc_deacetylase_ArnD"/>
</dbReference>
<protein>
    <submittedName>
        <fullName evidence="2">Peptidoglycan/xylan/chitin deacetylase, PgdA/CDA1 family</fullName>
    </submittedName>
</protein>
<name>A0A1M4V5V7_9BACL</name>
<evidence type="ECO:0000313" key="2">
    <source>
        <dbReference type="EMBL" id="SHE64282.1"/>
    </source>
</evidence>
<sequence>MFHLRSIGIVCMGFFLLVTGCSDGQAVNQTQAKVKAEHLKAIKEQKQAQFTSQKKLEEQQTIAMKESSALLKNPIILHGPRQKKQIALTFDDGPETVYTKKILKILKDEKVPATFFVIGNQAQAYPEMLRQILEEGHVIASHSWQHKYLPKLNPNSLHDDLEKTNRIVYEKTGKNMQLLRPPYGAAEKINSQLKGLNFTVVNWDVDTLDWTPNRTPEQIFQTVINNAKNGSIVLQHNGGGNRSATTVALPRIIHALREKGFTFVTVDKLLQIPAYTNEP</sequence>
<dbReference type="GO" id="GO:0016810">
    <property type="term" value="F:hydrolase activity, acting on carbon-nitrogen (but not peptide) bonds"/>
    <property type="evidence" value="ECO:0007669"/>
    <property type="project" value="InterPro"/>
</dbReference>
<dbReference type="AlphaFoldDB" id="A0A1M4V5V7"/>
<dbReference type="InterPro" id="IPR002509">
    <property type="entry name" value="NODB_dom"/>
</dbReference>
<gene>
    <name evidence="2" type="ORF">SAMN05444392_102184</name>
</gene>
<dbReference type="PROSITE" id="PS51257">
    <property type="entry name" value="PROKAR_LIPOPROTEIN"/>
    <property type="match status" value="1"/>
</dbReference>
<evidence type="ECO:0000259" key="1">
    <source>
        <dbReference type="PROSITE" id="PS51677"/>
    </source>
</evidence>
<dbReference type="PANTHER" id="PTHR10587">
    <property type="entry name" value="GLYCOSYL TRANSFERASE-RELATED"/>
    <property type="match status" value="1"/>
</dbReference>
<proteinExistence type="predicted"/>
<evidence type="ECO:0000313" key="3">
    <source>
        <dbReference type="Proteomes" id="UP000184476"/>
    </source>
</evidence>
<organism evidence="2 3">
    <name type="scientific">Seinonella peptonophila</name>
    <dbReference type="NCBI Taxonomy" id="112248"/>
    <lineage>
        <taxon>Bacteria</taxon>
        <taxon>Bacillati</taxon>
        <taxon>Bacillota</taxon>
        <taxon>Bacilli</taxon>
        <taxon>Bacillales</taxon>
        <taxon>Thermoactinomycetaceae</taxon>
        <taxon>Seinonella</taxon>
    </lineage>
</organism>
<dbReference type="Proteomes" id="UP000184476">
    <property type="component" value="Unassembled WGS sequence"/>
</dbReference>
<keyword evidence="3" id="KW-1185">Reference proteome</keyword>
<dbReference type="InterPro" id="IPR011330">
    <property type="entry name" value="Glyco_hydro/deAcase_b/a-brl"/>
</dbReference>
<dbReference type="PROSITE" id="PS51677">
    <property type="entry name" value="NODB"/>
    <property type="match status" value="1"/>
</dbReference>
<dbReference type="STRING" id="112248.SAMN05444392_102184"/>
<accession>A0A1M4V5V7</accession>